<dbReference type="InterPro" id="IPR019887">
    <property type="entry name" value="Tscrpt_reg_AsnC/Lrp_C"/>
</dbReference>
<dbReference type="GO" id="GO:0006355">
    <property type="term" value="P:regulation of DNA-templated transcription"/>
    <property type="evidence" value="ECO:0007669"/>
    <property type="project" value="UniProtKB-ARBA"/>
</dbReference>
<dbReference type="InterPro" id="IPR036390">
    <property type="entry name" value="WH_DNA-bd_sf"/>
</dbReference>
<dbReference type="Gene3D" id="3.30.70.920">
    <property type="match status" value="1"/>
</dbReference>
<dbReference type="AlphaFoldDB" id="A0A240UPV1"/>
<dbReference type="OrthoDB" id="8590699at2"/>
<dbReference type="PROSITE" id="PS50956">
    <property type="entry name" value="HTH_ASNC_2"/>
    <property type="match status" value="1"/>
</dbReference>
<keyword evidence="5" id="KW-1185">Reference proteome</keyword>
<dbReference type="Proteomes" id="UP000194457">
    <property type="component" value="Chromosome"/>
</dbReference>
<dbReference type="CDD" id="cd00090">
    <property type="entry name" value="HTH_ARSR"/>
    <property type="match status" value="1"/>
</dbReference>
<accession>A0A240UPV1</accession>
<dbReference type="EMBL" id="CP021358">
    <property type="protein sequence ID" value="ART63049.1"/>
    <property type="molecule type" value="Genomic_DNA"/>
</dbReference>
<name>A0A240UPV1_9GAMM</name>
<evidence type="ECO:0000256" key="1">
    <source>
        <dbReference type="ARBA" id="ARBA00023015"/>
    </source>
</evidence>
<dbReference type="PANTHER" id="PTHR30154:SF34">
    <property type="entry name" value="TRANSCRIPTIONAL REGULATOR AZLB"/>
    <property type="match status" value="1"/>
</dbReference>
<dbReference type="Pfam" id="PF01037">
    <property type="entry name" value="AsnC_trans_reg"/>
    <property type="match status" value="1"/>
</dbReference>
<dbReference type="Gene3D" id="1.10.10.10">
    <property type="entry name" value="Winged helix-like DNA-binding domain superfamily/Winged helix DNA-binding domain"/>
    <property type="match status" value="1"/>
</dbReference>
<gene>
    <name evidence="4" type="ORF">B9H00_08290</name>
</gene>
<dbReference type="Pfam" id="PF13412">
    <property type="entry name" value="HTH_24"/>
    <property type="match status" value="1"/>
</dbReference>
<evidence type="ECO:0000256" key="2">
    <source>
        <dbReference type="ARBA" id="ARBA00023125"/>
    </source>
</evidence>
<sequence>MVGSVRLDRIDINILVQLQNDGRMTNVHLADAVGLSPSPCLQRVKRLEAAGYITSFQARLDLTKMLESVTVFTEVTLCDHRREDFLRFEQSIREIDELMECHLISGGYDYLLRFIARSIAHYQSVMETLIEREIGIEKYFSYIVIKSPIVKEQLPLRTLLSGAPERL</sequence>
<protein>
    <submittedName>
        <fullName evidence="4">AsnC family transcriptional regulator</fullName>
    </submittedName>
</protein>
<dbReference type="InterPro" id="IPR011991">
    <property type="entry name" value="ArsR-like_HTH"/>
</dbReference>
<evidence type="ECO:0000313" key="4">
    <source>
        <dbReference type="EMBL" id="ART63049.1"/>
    </source>
</evidence>
<dbReference type="RefSeq" id="WP_086900260.1">
    <property type="nucleotide sequence ID" value="NZ_CP021358.1"/>
</dbReference>
<dbReference type="PRINTS" id="PR00033">
    <property type="entry name" value="HTHASNC"/>
</dbReference>
<dbReference type="InterPro" id="IPR036388">
    <property type="entry name" value="WH-like_DNA-bd_sf"/>
</dbReference>
<keyword evidence="2" id="KW-0238">DNA-binding</keyword>
<dbReference type="PANTHER" id="PTHR30154">
    <property type="entry name" value="LEUCINE-RESPONSIVE REGULATORY PROTEIN"/>
    <property type="match status" value="1"/>
</dbReference>
<evidence type="ECO:0000256" key="3">
    <source>
        <dbReference type="ARBA" id="ARBA00023163"/>
    </source>
</evidence>
<dbReference type="GO" id="GO:0005829">
    <property type="term" value="C:cytosol"/>
    <property type="evidence" value="ECO:0007669"/>
    <property type="project" value="TreeGrafter"/>
</dbReference>
<dbReference type="SMART" id="SM00344">
    <property type="entry name" value="HTH_ASNC"/>
    <property type="match status" value="1"/>
</dbReference>
<dbReference type="GO" id="GO:0043565">
    <property type="term" value="F:sequence-specific DNA binding"/>
    <property type="evidence" value="ECO:0007669"/>
    <property type="project" value="InterPro"/>
</dbReference>
<reference evidence="4 5" key="1">
    <citation type="submission" date="2017-05" db="EMBL/GenBank/DDBJ databases">
        <authorList>
            <person name="Song R."/>
            <person name="Chenine A.L."/>
            <person name="Ruprecht R.M."/>
        </authorList>
    </citation>
    <scope>NUCLEOTIDE SEQUENCE [LARGE SCALE GENOMIC DNA]</scope>
    <source>
        <strain evidence="4">SW32</strain>
    </source>
</reference>
<dbReference type="KEGG" id="kma:B9H00_08290"/>
<proteinExistence type="predicted"/>
<organism evidence="4 5">
    <name type="scientific">Kushneria marisflavi</name>
    <dbReference type="NCBI Taxonomy" id="157779"/>
    <lineage>
        <taxon>Bacteria</taxon>
        <taxon>Pseudomonadati</taxon>
        <taxon>Pseudomonadota</taxon>
        <taxon>Gammaproteobacteria</taxon>
        <taxon>Oceanospirillales</taxon>
        <taxon>Halomonadaceae</taxon>
        <taxon>Kushneria</taxon>
    </lineage>
</organism>
<dbReference type="InterPro" id="IPR000485">
    <property type="entry name" value="AsnC-type_HTH_dom"/>
</dbReference>
<dbReference type="SUPFAM" id="SSF46785">
    <property type="entry name" value="Winged helix' DNA-binding domain"/>
    <property type="match status" value="1"/>
</dbReference>
<dbReference type="InterPro" id="IPR019888">
    <property type="entry name" value="Tscrpt_reg_AsnC-like"/>
</dbReference>
<dbReference type="GO" id="GO:0043200">
    <property type="term" value="P:response to amino acid"/>
    <property type="evidence" value="ECO:0007669"/>
    <property type="project" value="TreeGrafter"/>
</dbReference>
<evidence type="ECO:0000313" key="5">
    <source>
        <dbReference type="Proteomes" id="UP000194457"/>
    </source>
</evidence>
<keyword evidence="3" id="KW-0804">Transcription</keyword>
<keyword evidence="1" id="KW-0805">Transcription regulation</keyword>